<accession>A0A5C2RQ52</accession>
<feature type="repeat" description="WD" evidence="1">
    <location>
        <begin position="2"/>
        <end position="43"/>
    </location>
</feature>
<dbReference type="PROSITE" id="PS50082">
    <property type="entry name" value="WD_REPEATS_2"/>
    <property type="match status" value="2"/>
</dbReference>
<organism evidence="2 3">
    <name type="scientific">Lentinus tigrinus ALCF2SS1-6</name>
    <dbReference type="NCBI Taxonomy" id="1328759"/>
    <lineage>
        <taxon>Eukaryota</taxon>
        <taxon>Fungi</taxon>
        <taxon>Dikarya</taxon>
        <taxon>Basidiomycota</taxon>
        <taxon>Agaricomycotina</taxon>
        <taxon>Agaricomycetes</taxon>
        <taxon>Polyporales</taxon>
        <taxon>Polyporaceae</taxon>
        <taxon>Lentinus</taxon>
    </lineage>
</organism>
<sequence>TLHGHTNEVNAACFSPCERYIATASEDKTVCLWSVTDGSLMWRFTDHSAEVMCVVFSGDGSTLASADKEGRV</sequence>
<dbReference type="AlphaFoldDB" id="A0A5C2RQ52"/>
<proteinExistence type="predicted"/>
<dbReference type="EMBL" id="ML122317">
    <property type="protein sequence ID" value="RPD53673.1"/>
    <property type="molecule type" value="Genomic_DNA"/>
</dbReference>
<keyword evidence="3" id="KW-1185">Reference proteome</keyword>
<dbReference type="InterPro" id="IPR001680">
    <property type="entry name" value="WD40_rpt"/>
</dbReference>
<gene>
    <name evidence="2" type="ORF">L227DRAFT_470549</name>
</gene>
<dbReference type="Pfam" id="PF00400">
    <property type="entry name" value="WD40"/>
    <property type="match status" value="2"/>
</dbReference>
<keyword evidence="1" id="KW-0853">WD repeat</keyword>
<dbReference type="PANTHER" id="PTHR19879">
    <property type="entry name" value="TRANSCRIPTION INITIATION FACTOR TFIID"/>
    <property type="match status" value="1"/>
</dbReference>
<dbReference type="PANTHER" id="PTHR19879:SF9">
    <property type="entry name" value="TRANSCRIPTION INITIATION FACTOR TFIID SUBUNIT 5"/>
    <property type="match status" value="1"/>
</dbReference>
<evidence type="ECO:0000256" key="1">
    <source>
        <dbReference type="PROSITE-ProRule" id="PRU00221"/>
    </source>
</evidence>
<dbReference type="Proteomes" id="UP000313359">
    <property type="component" value="Unassembled WGS sequence"/>
</dbReference>
<protein>
    <submittedName>
        <fullName evidence="2">WD40 repeat-like protein</fullName>
    </submittedName>
</protein>
<dbReference type="OrthoDB" id="2748152at2759"/>
<evidence type="ECO:0000313" key="3">
    <source>
        <dbReference type="Proteomes" id="UP000313359"/>
    </source>
</evidence>
<reference evidence="2" key="1">
    <citation type="journal article" date="2018" name="Genome Biol. Evol.">
        <title>Genomics and development of Lentinus tigrinus, a white-rot wood-decaying mushroom with dimorphic fruiting bodies.</title>
        <authorList>
            <person name="Wu B."/>
            <person name="Xu Z."/>
            <person name="Knudson A."/>
            <person name="Carlson A."/>
            <person name="Chen N."/>
            <person name="Kovaka S."/>
            <person name="LaButti K."/>
            <person name="Lipzen A."/>
            <person name="Pennachio C."/>
            <person name="Riley R."/>
            <person name="Schakwitz W."/>
            <person name="Umezawa K."/>
            <person name="Ohm R.A."/>
            <person name="Grigoriev I.V."/>
            <person name="Nagy L.G."/>
            <person name="Gibbons J."/>
            <person name="Hibbett D."/>
        </authorList>
    </citation>
    <scope>NUCLEOTIDE SEQUENCE [LARGE SCALE GENOMIC DNA]</scope>
    <source>
        <strain evidence="2">ALCF2SS1-6</strain>
    </source>
</reference>
<dbReference type="Gene3D" id="2.130.10.10">
    <property type="entry name" value="YVTN repeat-like/Quinoprotein amine dehydrogenase"/>
    <property type="match status" value="1"/>
</dbReference>
<dbReference type="SUPFAM" id="SSF50978">
    <property type="entry name" value="WD40 repeat-like"/>
    <property type="match status" value="1"/>
</dbReference>
<dbReference type="InterPro" id="IPR015943">
    <property type="entry name" value="WD40/YVTN_repeat-like_dom_sf"/>
</dbReference>
<dbReference type="InterPro" id="IPR036322">
    <property type="entry name" value="WD40_repeat_dom_sf"/>
</dbReference>
<feature type="non-terminal residue" evidence="2">
    <location>
        <position position="1"/>
    </location>
</feature>
<feature type="repeat" description="WD" evidence="1">
    <location>
        <begin position="44"/>
        <end position="72"/>
    </location>
</feature>
<evidence type="ECO:0000313" key="2">
    <source>
        <dbReference type="EMBL" id="RPD53673.1"/>
    </source>
</evidence>
<dbReference type="PROSITE" id="PS50294">
    <property type="entry name" value="WD_REPEATS_REGION"/>
    <property type="match status" value="2"/>
</dbReference>
<name>A0A5C2RQ52_9APHY</name>
<dbReference type="SMART" id="SM00320">
    <property type="entry name" value="WD40"/>
    <property type="match status" value="2"/>
</dbReference>
<dbReference type="STRING" id="1328759.A0A5C2RQ52"/>
<feature type="non-terminal residue" evidence="2">
    <location>
        <position position="72"/>
    </location>
</feature>